<organism evidence="1 2">
    <name type="scientific">Apiospora saccharicola</name>
    <dbReference type="NCBI Taxonomy" id="335842"/>
    <lineage>
        <taxon>Eukaryota</taxon>
        <taxon>Fungi</taxon>
        <taxon>Dikarya</taxon>
        <taxon>Ascomycota</taxon>
        <taxon>Pezizomycotina</taxon>
        <taxon>Sordariomycetes</taxon>
        <taxon>Xylariomycetidae</taxon>
        <taxon>Amphisphaeriales</taxon>
        <taxon>Apiosporaceae</taxon>
        <taxon>Apiospora</taxon>
    </lineage>
</organism>
<accession>A0ABR1TIC5</accession>
<name>A0ABR1TIC5_9PEZI</name>
<reference evidence="1 2" key="1">
    <citation type="submission" date="2023-01" db="EMBL/GenBank/DDBJ databases">
        <title>Analysis of 21 Apiospora genomes using comparative genomics revels a genus with tremendous synthesis potential of carbohydrate active enzymes and secondary metabolites.</title>
        <authorList>
            <person name="Sorensen T."/>
        </authorList>
    </citation>
    <scope>NUCLEOTIDE SEQUENCE [LARGE SCALE GENOMIC DNA]</scope>
    <source>
        <strain evidence="1 2">CBS 83171</strain>
    </source>
</reference>
<protein>
    <submittedName>
        <fullName evidence="1">Uncharacterized protein</fullName>
    </submittedName>
</protein>
<dbReference type="EMBL" id="JAQQWM010000009">
    <property type="protein sequence ID" value="KAK8045711.1"/>
    <property type="molecule type" value="Genomic_DNA"/>
</dbReference>
<sequence length="89" mass="10853">MSYNQYNPYYPYYQWGQDRFANRPSAYVRPGVVDWRSPGRNYPGYDPYDTSWTAAIQNYQRRQQYYHDSAARLRPNDITAWAEQLRGWR</sequence>
<proteinExistence type="predicted"/>
<evidence type="ECO:0000313" key="2">
    <source>
        <dbReference type="Proteomes" id="UP001446871"/>
    </source>
</evidence>
<comment type="caution">
    <text evidence="1">The sequence shown here is derived from an EMBL/GenBank/DDBJ whole genome shotgun (WGS) entry which is preliminary data.</text>
</comment>
<dbReference type="Proteomes" id="UP001446871">
    <property type="component" value="Unassembled WGS sequence"/>
</dbReference>
<keyword evidence="2" id="KW-1185">Reference proteome</keyword>
<evidence type="ECO:0000313" key="1">
    <source>
        <dbReference type="EMBL" id="KAK8045711.1"/>
    </source>
</evidence>
<gene>
    <name evidence="1" type="ORF">PG996_013775</name>
</gene>